<evidence type="ECO:0000256" key="1">
    <source>
        <dbReference type="SAM" id="Phobius"/>
    </source>
</evidence>
<dbReference type="STRING" id="583355.Caka_2317"/>
<dbReference type="EMBL" id="CP001998">
    <property type="protein sequence ID" value="ADE55334.1"/>
    <property type="molecule type" value="Genomic_DNA"/>
</dbReference>
<dbReference type="Proteomes" id="UP000000925">
    <property type="component" value="Chromosome"/>
</dbReference>
<gene>
    <name evidence="2" type="ordered locus">Caka_2317</name>
</gene>
<protein>
    <submittedName>
        <fullName evidence="2">Uncharacterized protein</fullName>
    </submittedName>
</protein>
<keyword evidence="1" id="KW-0812">Transmembrane</keyword>
<reference evidence="2 3" key="1">
    <citation type="journal article" date="2010" name="Stand. Genomic Sci.">
        <title>Complete genome sequence of Coraliomargarita akajimensis type strain (04OKA010-24).</title>
        <authorList>
            <person name="Mavromatis K."/>
            <person name="Abt B."/>
            <person name="Brambilla E."/>
            <person name="Lapidus A."/>
            <person name="Copeland A."/>
            <person name="Deshpande S."/>
            <person name="Nolan M."/>
            <person name="Lucas S."/>
            <person name="Tice H."/>
            <person name="Cheng J.F."/>
            <person name="Han C."/>
            <person name="Detter J.C."/>
            <person name="Woyke T."/>
            <person name="Goodwin L."/>
            <person name="Pitluck S."/>
            <person name="Held B."/>
            <person name="Brettin T."/>
            <person name="Tapia R."/>
            <person name="Ivanova N."/>
            <person name="Mikhailova N."/>
            <person name="Pati A."/>
            <person name="Liolios K."/>
            <person name="Chen A."/>
            <person name="Palaniappan K."/>
            <person name="Land M."/>
            <person name="Hauser L."/>
            <person name="Chang Y.J."/>
            <person name="Jeffries C.D."/>
            <person name="Rohde M."/>
            <person name="Goker M."/>
            <person name="Bristow J."/>
            <person name="Eisen J.A."/>
            <person name="Markowitz V."/>
            <person name="Hugenholtz P."/>
            <person name="Klenk H.P."/>
            <person name="Kyrpides N.C."/>
        </authorList>
    </citation>
    <scope>NUCLEOTIDE SEQUENCE [LARGE SCALE GENOMIC DNA]</scope>
    <source>
        <strain evidence="3">DSM 45221 / IAM 15411 / JCM 23193 / KCTC 12865</strain>
    </source>
</reference>
<dbReference type="PROSITE" id="PS51257">
    <property type="entry name" value="PROKAR_LIPOPROTEIN"/>
    <property type="match status" value="1"/>
</dbReference>
<accession>D5EMU4</accession>
<dbReference type="AlphaFoldDB" id="D5EMU4"/>
<proteinExistence type="predicted"/>
<keyword evidence="3" id="KW-1185">Reference proteome</keyword>
<evidence type="ECO:0000313" key="2">
    <source>
        <dbReference type="EMBL" id="ADE55334.1"/>
    </source>
</evidence>
<name>D5EMU4_CORAD</name>
<evidence type="ECO:0000313" key="3">
    <source>
        <dbReference type="Proteomes" id="UP000000925"/>
    </source>
</evidence>
<sequence>MAPHKRFRILKFIEYALDVVLLCTLGTALTLLACVGIYGHIPLPGDWINQQLRNHAVEGLYVQAESYQLHLNGRLGIFNLELHLEGIEESLLEIRDTFVKIDPWAENKTLIDSSSLVLSGGTLYLPASFSPKGERDILFDRIGLNIDPRDESINVNALCFRHDDIHFRGVASIPFDAVAKLLESDAGTEPPKDFDLTQTLSEIYGIASDTLLEARERYHYVDAPTILLQIDGETNGDIQIASRILSPRAHYQNNVVHRVVLDLNAQFSNGSLQFNDNSYLYIEQLSAPDYSIHADQLKLQMTTDDWKRLEESQWPSLEFNASRLSLREIEFDHPTISIWEEAESRVGFQGSISGLSGAVTCSGSVNLKEESATVFANGSLDVYSIVPDSIKEELPQIVFSLAPYYAISAELAPGWELETIHFDLDIKNLTVDSLHFDQIAGSGSASSRHLEIRKLSVFRDQQAAHASIDYAIDRGLLDIRAHGQVNPKDYSPLLPEWWATVFDPFTIDDQSKLSADFLVQVDLNAVEMTNLYGTVDAQSIAYSGAPADSAQVLVRGTEDFIFVDINDLVGPEGSGDGSIGISLIEGYLAAIHLDIDTRLSTQAFRNILGAEIYDDMLGFITTNDRPDLQLQGVVFFADDFPQLAGMDRFEFAVRIENQFQLDGIPIEGASLDGIYTDQAIQLRNIEYSFAGGTGSAELDITTPKDKAGEVRIRAELHDASKPELMAKIQTATAAEDAPFKADLNYQSADDANLSAKLHVVIPVDNMYQPNGYGWVTLYDPNLGTIQTLGPLSRILEGTLLNFSSFELDRLDADIHFEDGYAQFTEVTIGGPRMLVDTTGHIELESQALDLKVAVELFNNTLERDNIIMRPIKSVVDIFNPIRTLLRFEVTGTIEEQRFRSVYDPRNLIPENLIPDLGF</sequence>
<dbReference type="eggNOG" id="COG2982">
    <property type="taxonomic scope" value="Bacteria"/>
</dbReference>
<feature type="transmembrane region" description="Helical" evidence="1">
    <location>
        <begin position="12"/>
        <end position="41"/>
    </location>
</feature>
<keyword evidence="1" id="KW-1133">Transmembrane helix</keyword>
<keyword evidence="1" id="KW-0472">Membrane</keyword>
<dbReference type="RefSeq" id="WP_013044056.1">
    <property type="nucleotide sequence ID" value="NC_014008.1"/>
</dbReference>
<dbReference type="KEGG" id="caa:Caka_2317"/>
<organism evidence="2 3">
    <name type="scientific">Coraliomargarita akajimensis (strain DSM 45221 / IAM 15411 / JCM 23193 / KCTC 12865 / 04OKA010-24)</name>
    <dbReference type="NCBI Taxonomy" id="583355"/>
    <lineage>
        <taxon>Bacteria</taxon>
        <taxon>Pseudomonadati</taxon>
        <taxon>Verrucomicrobiota</taxon>
        <taxon>Opitutia</taxon>
        <taxon>Puniceicoccales</taxon>
        <taxon>Coraliomargaritaceae</taxon>
        <taxon>Coraliomargarita</taxon>
    </lineage>
</organism>
<dbReference type="HOGENOM" id="CLU_317302_0_0_0"/>